<reference evidence="2" key="1">
    <citation type="submission" date="2024-07" db="EMBL/GenBank/DDBJ databases">
        <title>Two chromosome-level genome assemblies of Korean endemic species Abeliophyllum distichum and Forsythia ovata (Oleaceae).</title>
        <authorList>
            <person name="Jang H."/>
        </authorList>
    </citation>
    <scope>NUCLEOTIDE SEQUENCE [LARGE SCALE GENOMIC DNA]</scope>
</reference>
<dbReference type="EMBL" id="JBFOLK010000006">
    <property type="protein sequence ID" value="KAL2505479.1"/>
    <property type="molecule type" value="Genomic_DNA"/>
</dbReference>
<comment type="caution">
    <text evidence="1">The sequence shown here is derived from an EMBL/GenBank/DDBJ whole genome shotgun (WGS) entry which is preliminary data.</text>
</comment>
<dbReference type="AlphaFoldDB" id="A0ABD1SYD2"/>
<protein>
    <submittedName>
        <fullName evidence="1">Uncharacterized protein</fullName>
    </submittedName>
</protein>
<gene>
    <name evidence="1" type="ORF">Adt_21100</name>
</gene>
<keyword evidence="2" id="KW-1185">Reference proteome</keyword>
<organism evidence="1 2">
    <name type="scientific">Abeliophyllum distichum</name>
    <dbReference type="NCBI Taxonomy" id="126358"/>
    <lineage>
        <taxon>Eukaryota</taxon>
        <taxon>Viridiplantae</taxon>
        <taxon>Streptophyta</taxon>
        <taxon>Embryophyta</taxon>
        <taxon>Tracheophyta</taxon>
        <taxon>Spermatophyta</taxon>
        <taxon>Magnoliopsida</taxon>
        <taxon>eudicotyledons</taxon>
        <taxon>Gunneridae</taxon>
        <taxon>Pentapetalae</taxon>
        <taxon>asterids</taxon>
        <taxon>lamiids</taxon>
        <taxon>Lamiales</taxon>
        <taxon>Oleaceae</taxon>
        <taxon>Forsythieae</taxon>
        <taxon>Abeliophyllum</taxon>
    </lineage>
</organism>
<proteinExistence type="predicted"/>
<evidence type="ECO:0000313" key="2">
    <source>
        <dbReference type="Proteomes" id="UP001604336"/>
    </source>
</evidence>
<evidence type="ECO:0000313" key="1">
    <source>
        <dbReference type="EMBL" id="KAL2505479.1"/>
    </source>
</evidence>
<name>A0ABD1SYD2_9LAMI</name>
<sequence length="258" mass="29471">MVLHYDTFLRDGRLRQKEVNNGAIAKLHTNGGMLRIRNECRVVCETGIQAMGFDVQDGVDGDRWGCRVCKAVHLDYTGGWRWCESEGGGGEEIFIIKWQSRRRRLWTTVCKVADLDYLGGWRWCKSEDGRGEEIFIEKWWSLRRRLWTWWVGWDRENKLFFAPVVSGGGSPKVVVERKHLSKNGRASSEDCRRRVGWVLKSGENKLFFALGGMVGLDVGEEKSGGAGKMVESEAKIVDLVKKRVVELGVKKFEERGVD</sequence>
<accession>A0ABD1SYD2</accession>
<dbReference type="Proteomes" id="UP001604336">
    <property type="component" value="Unassembled WGS sequence"/>
</dbReference>